<name>A0A0F8WZ84_9ZZZZ</name>
<comment type="caution">
    <text evidence="1">The sequence shown here is derived from an EMBL/GenBank/DDBJ whole genome shotgun (WGS) entry which is preliminary data.</text>
</comment>
<organism evidence="1">
    <name type="scientific">marine sediment metagenome</name>
    <dbReference type="NCBI Taxonomy" id="412755"/>
    <lineage>
        <taxon>unclassified sequences</taxon>
        <taxon>metagenomes</taxon>
        <taxon>ecological metagenomes</taxon>
    </lineage>
</organism>
<evidence type="ECO:0000313" key="1">
    <source>
        <dbReference type="EMBL" id="KKK53795.1"/>
    </source>
</evidence>
<accession>A0A0F8WZ84</accession>
<gene>
    <name evidence="1" type="ORF">LCGC14_3091190</name>
</gene>
<dbReference type="EMBL" id="LAZR01066327">
    <property type="protein sequence ID" value="KKK53795.1"/>
    <property type="molecule type" value="Genomic_DNA"/>
</dbReference>
<reference evidence="1" key="1">
    <citation type="journal article" date="2015" name="Nature">
        <title>Complex archaea that bridge the gap between prokaryotes and eukaryotes.</title>
        <authorList>
            <person name="Spang A."/>
            <person name="Saw J.H."/>
            <person name="Jorgensen S.L."/>
            <person name="Zaremba-Niedzwiedzka K."/>
            <person name="Martijn J."/>
            <person name="Lind A.E."/>
            <person name="van Eijk R."/>
            <person name="Schleper C."/>
            <person name="Guy L."/>
            <person name="Ettema T.J."/>
        </authorList>
    </citation>
    <scope>NUCLEOTIDE SEQUENCE</scope>
</reference>
<proteinExistence type="predicted"/>
<sequence>MSHIPGHLDATPGNPEDFPFIEDIAPLLAQFEKTFNLPTGIRTPYQKWVADRFQDVVSNYALKQAGLFGFTGDVQGGRRGRNFQEELDLLVGSEQPFGAGFRTNRNLAAISGLTEEGELDLRNTLEGAGFNPQDILNRSFLNASQARLGSLFGGGLALRETSPAATRQFGLTPEFARGGSFLQPILQRLREQFGLNLAGPPAR</sequence>
<protein>
    <submittedName>
        <fullName evidence="1">Uncharacterized protein</fullName>
    </submittedName>
</protein>
<dbReference type="AlphaFoldDB" id="A0A0F8WZ84"/>